<organism evidence="1 2">
    <name type="scientific">Niabella drilacis (strain DSM 25811 / CCM 8410 / CCUG 62505 / LMG 26954 / E90)</name>
    <dbReference type="NCBI Taxonomy" id="1285928"/>
    <lineage>
        <taxon>Bacteria</taxon>
        <taxon>Pseudomonadati</taxon>
        <taxon>Bacteroidota</taxon>
        <taxon>Chitinophagia</taxon>
        <taxon>Chitinophagales</taxon>
        <taxon>Chitinophagaceae</taxon>
        <taxon>Niabella</taxon>
    </lineage>
</organism>
<keyword evidence="2" id="KW-1185">Reference proteome</keyword>
<dbReference type="Proteomes" id="UP000198757">
    <property type="component" value="Unassembled WGS sequence"/>
</dbReference>
<accession>A0A1G6TVQ5</accession>
<protein>
    <submittedName>
        <fullName evidence="1">Uncharacterized protein</fullName>
    </submittedName>
</protein>
<reference evidence="2" key="1">
    <citation type="submission" date="2016-10" db="EMBL/GenBank/DDBJ databases">
        <authorList>
            <person name="Varghese N."/>
            <person name="Submissions S."/>
        </authorList>
    </citation>
    <scope>NUCLEOTIDE SEQUENCE [LARGE SCALE GENOMIC DNA]</scope>
    <source>
        <strain evidence="2">DSM 25811 / CCM 8410 / LMG 26954 / E90</strain>
    </source>
</reference>
<name>A0A1G6TVQ5_NIADE</name>
<proteinExistence type="predicted"/>
<dbReference type="STRING" id="1285928.SAMN04487894_10833"/>
<gene>
    <name evidence="1" type="ORF">SAMN04487894_10833</name>
</gene>
<dbReference type="RefSeq" id="WP_090390901.1">
    <property type="nucleotide sequence ID" value="NZ_FMZO01000008.1"/>
</dbReference>
<evidence type="ECO:0000313" key="2">
    <source>
        <dbReference type="Proteomes" id="UP000198757"/>
    </source>
</evidence>
<dbReference type="EMBL" id="FMZO01000008">
    <property type="protein sequence ID" value="SDD32536.1"/>
    <property type="molecule type" value="Genomic_DNA"/>
</dbReference>
<evidence type="ECO:0000313" key="1">
    <source>
        <dbReference type="EMBL" id="SDD32536.1"/>
    </source>
</evidence>
<dbReference type="AlphaFoldDB" id="A0A1G6TVQ5"/>
<sequence>MNQIKIYNAEVFFGFFLFGAPQIAGVPAELLMNNTGLKVVVEIDALFAVHCKRKFRVGNFNVYP</sequence>